<dbReference type="Gene3D" id="3.60.21.10">
    <property type="match status" value="1"/>
</dbReference>
<comment type="caution">
    <text evidence="2">The sequence shown here is derived from an EMBL/GenBank/DDBJ whole genome shotgun (WGS) entry which is preliminary data.</text>
</comment>
<feature type="domain" description="Calcineurin-like phosphoesterase" evidence="1">
    <location>
        <begin position="3"/>
        <end position="184"/>
    </location>
</feature>
<dbReference type="InterPro" id="IPR050126">
    <property type="entry name" value="Ap4A_hydrolase"/>
</dbReference>
<gene>
    <name evidence="2" type="ORF">J15TS10_05740</name>
</gene>
<dbReference type="Pfam" id="PF00149">
    <property type="entry name" value="Metallophos"/>
    <property type="match status" value="1"/>
</dbReference>
<evidence type="ECO:0000259" key="1">
    <source>
        <dbReference type="Pfam" id="PF00149"/>
    </source>
</evidence>
<dbReference type="RefSeq" id="WP_213588795.1">
    <property type="nucleotide sequence ID" value="NZ_BOSM01000001.1"/>
</dbReference>
<dbReference type="InterPro" id="IPR004843">
    <property type="entry name" value="Calcineurin-like_PHP"/>
</dbReference>
<accession>A0ABQ4ML91</accession>
<dbReference type="InterPro" id="IPR006186">
    <property type="entry name" value="Ser/Thr-sp_prot-phosphatase"/>
</dbReference>
<reference evidence="2 3" key="1">
    <citation type="submission" date="2021-03" db="EMBL/GenBank/DDBJ databases">
        <title>Antimicrobial resistance genes in bacteria isolated from Japanese honey, and their potential for conferring macrolide and lincosamide resistance in the American foulbrood pathogen Paenibacillus larvae.</title>
        <authorList>
            <person name="Okamoto M."/>
            <person name="Kumagai M."/>
            <person name="Kanamori H."/>
            <person name="Takamatsu D."/>
        </authorList>
    </citation>
    <scope>NUCLEOTIDE SEQUENCE [LARGE SCALE GENOMIC DNA]</scope>
    <source>
        <strain evidence="2 3">J15TS10</strain>
    </source>
</reference>
<dbReference type="PANTHER" id="PTHR42850:SF4">
    <property type="entry name" value="ZINC-DEPENDENT ENDOPOLYPHOSPHATASE"/>
    <property type="match status" value="1"/>
</dbReference>
<keyword evidence="3" id="KW-1185">Reference proteome</keyword>
<dbReference type="EMBL" id="BOSM01000001">
    <property type="protein sequence ID" value="GIP56760.1"/>
    <property type="molecule type" value="Genomic_DNA"/>
</dbReference>
<protein>
    <submittedName>
        <fullName evidence="2">Serine/threonine protein phosphatase</fullName>
    </submittedName>
</protein>
<dbReference type="SUPFAM" id="SSF56300">
    <property type="entry name" value="Metallo-dependent phosphatases"/>
    <property type="match status" value="1"/>
</dbReference>
<proteinExistence type="predicted"/>
<dbReference type="PRINTS" id="PR00114">
    <property type="entry name" value="STPHPHTASE"/>
</dbReference>
<dbReference type="Proteomes" id="UP000681290">
    <property type="component" value="Unassembled WGS sequence"/>
</dbReference>
<evidence type="ECO:0000313" key="2">
    <source>
        <dbReference type="EMBL" id="GIP56760.1"/>
    </source>
</evidence>
<name>A0ABQ4ML91_9BACL</name>
<dbReference type="InterPro" id="IPR029052">
    <property type="entry name" value="Metallo-depent_PP-like"/>
</dbReference>
<dbReference type="PANTHER" id="PTHR42850">
    <property type="entry name" value="METALLOPHOSPHOESTERASE"/>
    <property type="match status" value="1"/>
</dbReference>
<organism evidence="2 3">
    <name type="scientific">Paenibacillus woosongensis</name>
    <dbReference type="NCBI Taxonomy" id="307580"/>
    <lineage>
        <taxon>Bacteria</taxon>
        <taxon>Bacillati</taxon>
        <taxon>Bacillota</taxon>
        <taxon>Bacilli</taxon>
        <taxon>Bacillales</taxon>
        <taxon>Paenibacillaceae</taxon>
        <taxon>Paenibacillus</taxon>
    </lineage>
</organism>
<evidence type="ECO:0000313" key="3">
    <source>
        <dbReference type="Proteomes" id="UP000681290"/>
    </source>
</evidence>
<sequence length="237" mass="27058">MERTLVISDIHGCYREFVDLLEQACYHPQKDRLLLLGDYVSRGKDSQKVVSLVMSLVQENRAIALQGNHDYRFYRVINNQASEKEIARFFEKGGEKTLQSYCKDISDDLGKARENIKAMYSLHLDFLKSLPFFYEDNDYIYVHAGINPQVSCLSQQKVQDLLNIKEEFYTKKTSVKKIVIFGHTVTKDIHGSYDIWLGGDKIGIDGGCSFGGQLNCLELVHGQVSRFYSSKFGGNDQ</sequence>